<dbReference type="Gene3D" id="3.40.5.80">
    <property type="match status" value="1"/>
</dbReference>
<evidence type="ECO:0000313" key="4">
    <source>
        <dbReference type="Proteomes" id="UP000464751"/>
    </source>
</evidence>
<dbReference type="KEGG" id="apra:G3A50_14330"/>
<gene>
    <name evidence="3" type="ORF">G3A50_14330</name>
</gene>
<evidence type="ECO:0000259" key="2">
    <source>
        <dbReference type="Pfam" id="PF17891"/>
    </source>
</evidence>
<feature type="compositionally biased region" description="Acidic residues" evidence="1">
    <location>
        <begin position="152"/>
        <end position="161"/>
    </location>
</feature>
<dbReference type="Proteomes" id="UP000464751">
    <property type="component" value="Chromosome"/>
</dbReference>
<protein>
    <recommendedName>
        <fullName evidence="2">Mu-like prophage FluMu N-terminal domain-containing protein</fullName>
    </recommendedName>
</protein>
<accession>A0A6P1YNW9</accession>
<sequence>MNRIVVTSARPGFRRAGIEHPARKIYAPGELTDTQLDALRAEPELTVAEITASEESRPVDGTLPSTGRGAVDRLAVLMLAMGASGPLAALISAHLGELAERALVRHVAPAAFAGLASDRCKDLIAEHGYRLGVNGILEPRQTADAEGQQAEPEAETVETLDGEAAPASGDEAESLAVPTSETGEVSEAGAAPASGADLVSHGEQATDVVSQETASVEDKPAPAPAKSRRRRS</sequence>
<dbReference type="InterPro" id="IPR041227">
    <property type="entry name" value="FluMu_N"/>
</dbReference>
<dbReference type="SUPFAM" id="SSF160059">
    <property type="entry name" value="PriA/YqbF domain"/>
    <property type="match status" value="1"/>
</dbReference>
<evidence type="ECO:0000313" key="3">
    <source>
        <dbReference type="EMBL" id="QIB34752.1"/>
    </source>
</evidence>
<evidence type="ECO:0000256" key="1">
    <source>
        <dbReference type="SAM" id="MobiDB-lite"/>
    </source>
</evidence>
<feature type="domain" description="Mu-like prophage FluMu N-terminal" evidence="2">
    <location>
        <begin position="4"/>
        <end position="51"/>
    </location>
</feature>
<dbReference type="AlphaFoldDB" id="A0A6P1YNW9"/>
<name>A0A6P1YNW9_9HYPH</name>
<organism evidence="3 4">
    <name type="scientific">Ancylobacter pratisalsi</name>
    <dbReference type="NCBI Taxonomy" id="1745854"/>
    <lineage>
        <taxon>Bacteria</taxon>
        <taxon>Pseudomonadati</taxon>
        <taxon>Pseudomonadota</taxon>
        <taxon>Alphaproteobacteria</taxon>
        <taxon>Hyphomicrobiales</taxon>
        <taxon>Xanthobacteraceae</taxon>
        <taxon>Ancylobacter</taxon>
    </lineage>
</organism>
<feature type="region of interest" description="Disordered" evidence="1">
    <location>
        <begin position="142"/>
        <end position="232"/>
    </location>
</feature>
<proteinExistence type="predicted"/>
<dbReference type="Pfam" id="PF17891">
    <property type="entry name" value="FluMu_N"/>
    <property type="match status" value="1"/>
</dbReference>
<keyword evidence="4" id="KW-1185">Reference proteome</keyword>
<dbReference type="RefSeq" id="WP_163075897.1">
    <property type="nucleotide sequence ID" value="NZ_CP048630.1"/>
</dbReference>
<reference evidence="3 4" key="1">
    <citation type="submission" date="2020-02" db="EMBL/GenBank/DDBJ databases">
        <authorList>
            <person name="Li G."/>
        </authorList>
    </citation>
    <scope>NUCLEOTIDE SEQUENCE [LARGE SCALE GENOMIC DNA]</scope>
    <source>
        <strain evidence="3 4">DSM 102029</strain>
    </source>
</reference>
<dbReference type="EMBL" id="CP048630">
    <property type="protein sequence ID" value="QIB34752.1"/>
    <property type="molecule type" value="Genomic_DNA"/>
</dbReference>